<dbReference type="Proteomes" id="UP000199111">
    <property type="component" value="Unassembled WGS sequence"/>
</dbReference>
<dbReference type="PANTHER" id="PTHR43283:SF3">
    <property type="entry name" value="BETA-LACTAMASE FAMILY PROTEIN (AFU_ORTHOLOGUE AFUA_5G07500)"/>
    <property type="match status" value="1"/>
</dbReference>
<protein>
    <submittedName>
        <fullName evidence="2">CubicO group peptidase, beta-lactamase class C family</fullName>
    </submittedName>
</protein>
<gene>
    <name evidence="2" type="ORF">SAMN05216275_14050</name>
</gene>
<evidence type="ECO:0000313" key="3">
    <source>
        <dbReference type="Proteomes" id="UP000199111"/>
    </source>
</evidence>
<evidence type="ECO:0000259" key="1">
    <source>
        <dbReference type="Pfam" id="PF00144"/>
    </source>
</evidence>
<dbReference type="Gene3D" id="3.40.710.10">
    <property type="entry name" value="DD-peptidase/beta-lactamase superfamily"/>
    <property type="match status" value="1"/>
</dbReference>
<dbReference type="GeneID" id="96302890"/>
<feature type="domain" description="Beta-lactamase-related" evidence="1">
    <location>
        <begin position="6"/>
        <end position="323"/>
    </location>
</feature>
<dbReference type="AlphaFoldDB" id="A0A1I4DBS6"/>
<accession>A0A1I4DBS6</accession>
<reference evidence="3" key="1">
    <citation type="submission" date="2016-10" db="EMBL/GenBank/DDBJ databases">
        <authorList>
            <person name="Varghese N."/>
            <person name="Submissions S."/>
        </authorList>
    </citation>
    <scope>NUCLEOTIDE SEQUENCE [LARGE SCALE GENOMIC DNA]</scope>
    <source>
        <strain evidence="3">CGMCC 4.2126</strain>
    </source>
</reference>
<dbReference type="EMBL" id="FOQY01000040">
    <property type="protein sequence ID" value="SFK90473.1"/>
    <property type="molecule type" value="Genomic_DNA"/>
</dbReference>
<organism evidence="2 3">
    <name type="scientific">Streptosporangium canum</name>
    <dbReference type="NCBI Taxonomy" id="324952"/>
    <lineage>
        <taxon>Bacteria</taxon>
        <taxon>Bacillati</taxon>
        <taxon>Actinomycetota</taxon>
        <taxon>Actinomycetes</taxon>
        <taxon>Streptosporangiales</taxon>
        <taxon>Streptosporangiaceae</taxon>
        <taxon>Streptosporangium</taxon>
    </lineage>
</organism>
<dbReference type="Pfam" id="PF00144">
    <property type="entry name" value="Beta-lactamase"/>
    <property type="match status" value="1"/>
</dbReference>
<dbReference type="InterPro" id="IPR001466">
    <property type="entry name" value="Beta-lactam-related"/>
</dbReference>
<keyword evidence="3" id="KW-1185">Reference proteome</keyword>
<dbReference type="RefSeq" id="WP_093891417.1">
    <property type="nucleotide sequence ID" value="NZ_FOQY01000040.1"/>
</dbReference>
<dbReference type="PANTHER" id="PTHR43283">
    <property type="entry name" value="BETA-LACTAMASE-RELATED"/>
    <property type="match status" value="1"/>
</dbReference>
<dbReference type="InterPro" id="IPR012338">
    <property type="entry name" value="Beta-lactam/transpept-like"/>
</dbReference>
<evidence type="ECO:0000313" key="2">
    <source>
        <dbReference type="EMBL" id="SFK90473.1"/>
    </source>
</evidence>
<proteinExistence type="predicted"/>
<dbReference type="InterPro" id="IPR050789">
    <property type="entry name" value="Diverse_Enzym_Activities"/>
</dbReference>
<sequence>MLENLQERFDEAARRHGVPGAALAVWTGGRLVEVATGVVNRNTGVETTTDSVFQVGSTTKVWTAALVMQLVDEGLVELDRPVGAYLPGFAVADGAEKVITVRHLLTHTGGFDGDLFEDTGRGDDCLDKYVDFLHDAGHVHAPGAMFSYCNAGYCVLGALVARVRGTTWERVMRERLLDPLGATHSALFPEEAILFRAAAGHVGPEGVVHHRWDMPRSNAPAGSTMCLAPRELVRFGRMFVAGGLAEDGTRLLSEESVAAMRTGQVDVPGISGLLADRWGLGFELFDWGGEVYGHDGGTIGQSTFWRVVPGADFAIAMSANGGGFLGLLVDVVLPVIREATGLAVPEFPVPAARPGVVDPTPYTGRYEGPMIAYEVAEADGGLDVTLIPGEFMVRAGTPRTTTRFVHHSGHSFVAAEPRDGGHETITFVVEDGRAAYLHNGRALPRA</sequence>
<dbReference type="SUPFAM" id="SSF56601">
    <property type="entry name" value="beta-lactamase/transpeptidase-like"/>
    <property type="match status" value="1"/>
</dbReference>
<name>A0A1I4DBS6_9ACTN</name>